<dbReference type="PRINTS" id="PR00081">
    <property type="entry name" value="GDHRDH"/>
</dbReference>
<reference evidence="4 5" key="1">
    <citation type="journal article" date="2020" name="ISME J.">
        <title>Comparative genomics reveals insights into cyanobacterial evolution and habitat adaptation.</title>
        <authorList>
            <person name="Chen M.Y."/>
            <person name="Teng W.K."/>
            <person name="Zhao L."/>
            <person name="Hu C.X."/>
            <person name="Zhou Y.K."/>
            <person name="Han B.P."/>
            <person name="Song L.R."/>
            <person name="Shu W.S."/>
        </authorList>
    </citation>
    <scope>NUCLEOTIDE SEQUENCE [LARGE SCALE GENOMIC DNA]</scope>
    <source>
        <strain evidence="4 5">FACHB-159</strain>
    </source>
</reference>
<dbReference type="SUPFAM" id="SSF51735">
    <property type="entry name" value="NAD(P)-binding Rossmann-fold domains"/>
    <property type="match status" value="1"/>
</dbReference>
<dbReference type="PANTHER" id="PTHR43976:SF16">
    <property type="entry name" value="SHORT-CHAIN DEHYDROGENASE_REDUCTASE FAMILY PROTEIN"/>
    <property type="match status" value="1"/>
</dbReference>
<name>A0ABR8KHK8_9NOSO</name>
<comment type="caution">
    <text evidence="4">The sequence shown here is derived from an EMBL/GenBank/DDBJ whole genome shotgun (WGS) entry which is preliminary data.</text>
</comment>
<dbReference type="PANTHER" id="PTHR43976">
    <property type="entry name" value="SHORT CHAIN DEHYDROGENASE"/>
    <property type="match status" value="1"/>
</dbReference>
<dbReference type="InterPro" id="IPR002347">
    <property type="entry name" value="SDR_fam"/>
</dbReference>
<proteinExistence type="inferred from homology"/>
<dbReference type="PRINTS" id="PR00080">
    <property type="entry name" value="SDRFAMILY"/>
</dbReference>
<dbReference type="Pfam" id="PF00106">
    <property type="entry name" value="adh_short"/>
    <property type="match status" value="1"/>
</dbReference>
<dbReference type="EMBL" id="JACJTU010000034">
    <property type="protein sequence ID" value="MBD2737572.1"/>
    <property type="molecule type" value="Genomic_DNA"/>
</dbReference>
<evidence type="ECO:0000313" key="4">
    <source>
        <dbReference type="EMBL" id="MBD2737572.1"/>
    </source>
</evidence>
<keyword evidence="5" id="KW-1185">Reference proteome</keyword>
<evidence type="ECO:0000256" key="2">
    <source>
        <dbReference type="ARBA" id="ARBA00023002"/>
    </source>
</evidence>
<evidence type="ECO:0000256" key="1">
    <source>
        <dbReference type="ARBA" id="ARBA00006484"/>
    </source>
</evidence>
<dbReference type="InterPro" id="IPR051911">
    <property type="entry name" value="SDR_oxidoreductase"/>
</dbReference>
<evidence type="ECO:0000256" key="3">
    <source>
        <dbReference type="RuleBase" id="RU000363"/>
    </source>
</evidence>
<comment type="similarity">
    <text evidence="1 3">Belongs to the short-chain dehydrogenases/reductases (SDR) family.</text>
</comment>
<sequence length="279" mass="31163">MSKTVLITGASSGIGEATAKYFLQKGWNVAATMRSPSKADNWLQKKNAIYPYLDVTKPETISSAIHETLQHFGHIDVLINNAGYALMGPLEGVTPDQLEHQFKTNFFGLVSTIQTILPILRQQGGGTIINVASIGGRLAFPLTSSYHATKWAVEGLSESLRYELRQFGIRVKIIEPGGIKTNFINHGTTWATHPDYTQMVNNLKQFTQKIDDSLPEPQGVAKTIYRAASDRSARLRYSPYGEAFFLLHAILPDRLWRSLVERIMLGKLDSRLKVNRAFK</sequence>
<dbReference type="CDD" id="cd05374">
    <property type="entry name" value="17beta-HSD-like_SDR_c"/>
    <property type="match status" value="1"/>
</dbReference>
<protein>
    <submittedName>
        <fullName evidence="4">SDR family oxidoreductase</fullName>
    </submittedName>
</protein>
<keyword evidence="2" id="KW-0560">Oxidoreductase</keyword>
<dbReference type="RefSeq" id="WP_190958150.1">
    <property type="nucleotide sequence ID" value="NZ_JACJTU010000034.1"/>
</dbReference>
<dbReference type="InterPro" id="IPR036291">
    <property type="entry name" value="NAD(P)-bd_dom_sf"/>
</dbReference>
<evidence type="ECO:0000313" key="5">
    <source>
        <dbReference type="Proteomes" id="UP000637383"/>
    </source>
</evidence>
<organism evidence="4 5">
    <name type="scientific">Nostoc paludosum FACHB-159</name>
    <dbReference type="NCBI Taxonomy" id="2692908"/>
    <lineage>
        <taxon>Bacteria</taxon>
        <taxon>Bacillati</taxon>
        <taxon>Cyanobacteriota</taxon>
        <taxon>Cyanophyceae</taxon>
        <taxon>Nostocales</taxon>
        <taxon>Nostocaceae</taxon>
        <taxon>Nostoc</taxon>
    </lineage>
</organism>
<dbReference type="Gene3D" id="3.40.50.720">
    <property type="entry name" value="NAD(P)-binding Rossmann-like Domain"/>
    <property type="match status" value="1"/>
</dbReference>
<accession>A0ABR8KHK8</accession>
<gene>
    <name evidence="4" type="ORF">H6H03_27435</name>
</gene>
<dbReference type="Proteomes" id="UP000637383">
    <property type="component" value="Unassembled WGS sequence"/>
</dbReference>